<keyword evidence="7" id="KW-0560">Oxidoreductase</keyword>
<evidence type="ECO:0000256" key="8">
    <source>
        <dbReference type="ARBA" id="ARBA00023004"/>
    </source>
</evidence>
<feature type="domain" description="FAD/NAD(P)-binding" evidence="11">
    <location>
        <begin position="399"/>
        <end position="628"/>
    </location>
</feature>
<dbReference type="AlphaFoldDB" id="A0A6A7KCM0"/>
<comment type="cofactor">
    <cofactor evidence="1">
        <name>FMN</name>
        <dbReference type="ChEBI" id="CHEBI:58210"/>
    </cofactor>
</comment>
<name>A0A6A7KCM0_9FIRM</name>
<keyword evidence="6" id="KW-0479">Metal-binding</keyword>
<comment type="caution">
    <text evidence="12">The sequence shown here is derived from an EMBL/GenBank/DDBJ whole genome shotgun (WGS) entry which is preliminary data.</text>
</comment>
<accession>A0A6A7KCM0</accession>
<comment type="similarity">
    <text evidence="3">In the N-terminal section; belongs to the NADH:flavin oxidoreductase/NADH oxidase family.</text>
</comment>
<evidence type="ECO:0000256" key="5">
    <source>
        <dbReference type="ARBA" id="ARBA00022643"/>
    </source>
</evidence>
<dbReference type="EMBL" id="WHNX01000043">
    <property type="protein sequence ID" value="MPW27146.1"/>
    <property type="molecule type" value="Genomic_DNA"/>
</dbReference>
<evidence type="ECO:0000256" key="1">
    <source>
        <dbReference type="ARBA" id="ARBA00001917"/>
    </source>
</evidence>
<evidence type="ECO:0000256" key="6">
    <source>
        <dbReference type="ARBA" id="ARBA00022723"/>
    </source>
</evidence>
<keyword evidence="13" id="KW-1185">Reference proteome</keyword>
<dbReference type="GO" id="GO:0016491">
    <property type="term" value="F:oxidoreductase activity"/>
    <property type="evidence" value="ECO:0007669"/>
    <property type="project" value="UniProtKB-KW"/>
</dbReference>
<evidence type="ECO:0000259" key="11">
    <source>
        <dbReference type="Pfam" id="PF07992"/>
    </source>
</evidence>
<dbReference type="CDD" id="cd02803">
    <property type="entry name" value="OYE_like_FMN_family"/>
    <property type="match status" value="1"/>
</dbReference>
<evidence type="ECO:0000259" key="10">
    <source>
        <dbReference type="Pfam" id="PF00724"/>
    </source>
</evidence>
<dbReference type="Pfam" id="PF07992">
    <property type="entry name" value="Pyr_redox_2"/>
    <property type="match status" value="1"/>
</dbReference>
<dbReference type="PANTHER" id="PTHR42917">
    <property type="entry name" value="2,4-DIENOYL-COA REDUCTASE"/>
    <property type="match status" value="1"/>
</dbReference>
<evidence type="ECO:0000256" key="7">
    <source>
        <dbReference type="ARBA" id="ARBA00023002"/>
    </source>
</evidence>
<dbReference type="InterPro" id="IPR023753">
    <property type="entry name" value="FAD/NAD-binding_dom"/>
</dbReference>
<dbReference type="InterPro" id="IPR036188">
    <property type="entry name" value="FAD/NAD-bd_sf"/>
</dbReference>
<dbReference type="InterPro" id="IPR051793">
    <property type="entry name" value="NADH:flavin_oxidoreductase"/>
</dbReference>
<keyword evidence="5" id="KW-0288">FMN</keyword>
<sequence>MSTNYPHVFQSIRIRGVDFKNRIEMAPPSPNRADRDGRVCQEFVDWFRPLAQGGTGIIHVGNSVIDSEESSDEERQLDVGSDGCILPLSQFVEMCESYGCHASLEINHCGKDSDPAKIGRPAISASSIITTAEMMRAKMNNRDPIPTIEMSHAKIKETVEKYAMAAYRCKKAGMKITMIHGGHGNLISQFASRLFNKRTDEYGGSLENRARFCIEVLDAVREKVGENFVIEFRISADEINPDGMHFEETLQFIELIKDKIDILHVSAGLHEFDYMRYWWQNSMMDRMYNVHFAEDVKKKFPDLLVCTVGSIMSIKQAEEIISTGKADFVAMCRPLIADPEMPRKYALGKEDDHRPCIRCQYCGLRLILPRVIGCAVNPLCANTSEYPDARVPKASIKKRVAVIGGGPAGIQALMTLCERGHDVTLYEMSDKLGGNVITAAAPEFKIDMKDYLAYLLRQANKAPARILLNTEATKEILDSENYEALIIAVGAKPLVPKLPGITKPHVHWAPDAEMGIVEVGDKTVIVGAGAVGIECAIGLKRAGKDVVVVEMASDLSNLMMTSSGTMQDLLECVDDLKIPIHLNCKLEEVTDTAVLCLNTETDEKIEFPADSVLLAIGMCPRHDVVDNLRHSAPETEVFVVGDDVEVGTIFEAVNFAFKAAAHI</sequence>
<protein>
    <submittedName>
        <fullName evidence="12">NAD(P)-binding protein</fullName>
    </submittedName>
</protein>
<dbReference type="PRINTS" id="PR00368">
    <property type="entry name" value="FADPNR"/>
</dbReference>
<dbReference type="Gene3D" id="3.40.50.720">
    <property type="entry name" value="NAD(P)-binding Rossmann-like Domain"/>
    <property type="match status" value="1"/>
</dbReference>
<evidence type="ECO:0000256" key="9">
    <source>
        <dbReference type="ARBA" id="ARBA00023014"/>
    </source>
</evidence>
<dbReference type="GO" id="GO:0010181">
    <property type="term" value="F:FMN binding"/>
    <property type="evidence" value="ECO:0007669"/>
    <property type="project" value="InterPro"/>
</dbReference>
<keyword evidence="4" id="KW-0285">Flavoprotein</keyword>
<evidence type="ECO:0000256" key="4">
    <source>
        <dbReference type="ARBA" id="ARBA00022630"/>
    </source>
</evidence>
<dbReference type="Proteomes" id="UP000440004">
    <property type="component" value="Unassembled WGS sequence"/>
</dbReference>
<dbReference type="PANTHER" id="PTHR42917:SF2">
    <property type="entry name" value="2,4-DIENOYL-COA REDUCTASE [(2E)-ENOYL-COA-PRODUCING]"/>
    <property type="match status" value="1"/>
</dbReference>
<keyword evidence="9" id="KW-0411">Iron-sulfur</keyword>
<organism evidence="12 13">
    <name type="scientific">Alkalibaculum sporogenes</name>
    <dbReference type="NCBI Taxonomy" id="2655001"/>
    <lineage>
        <taxon>Bacteria</taxon>
        <taxon>Bacillati</taxon>
        <taxon>Bacillota</taxon>
        <taxon>Clostridia</taxon>
        <taxon>Eubacteriales</taxon>
        <taxon>Eubacteriaceae</taxon>
        <taxon>Alkalibaculum</taxon>
    </lineage>
</organism>
<dbReference type="Gene3D" id="3.50.50.60">
    <property type="entry name" value="FAD/NAD(P)-binding domain"/>
    <property type="match status" value="1"/>
</dbReference>
<gene>
    <name evidence="12" type="ORF">GC105_15315</name>
</gene>
<evidence type="ECO:0000313" key="13">
    <source>
        <dbReference type="Proteomes" id="UP000440004"/>
    </source>
</evidence>
<comment type="cofactor">
    <cofactor evidence="2">
        <name>[4Fe-4S] cluster</name>
        <dbReference type="ChEBI" id="CHEBI:49883"/>
    </cofactor>
</comment>
<dbReference type="InterPro" id="IPR001155">
    <property type="entry name" value="OxRdtase_FMN_N"/>
</dbReference>
<proteinExistence type="inferred from homology"/>
<reference evidence="12 13" key="1">
    <citation type="submission" date="2019-10" db="EMBL/GenBank/DDBJ databases">
        <title>Alkalibaculum tamaniensis sp.nov., a new alkaliphilic acetogen, isolated on methoxylated aromatics from a mud volcano.</title>
        <authorList>
            <person name="Khomyakova M.A."/>
            <person name="Merkel A.Y."/>
            <person name="Bonch-Osmolovskaya E.A."/>
            <person name="Slobodkin A.I."/>
        </authorList>
    </citation>
    <scope>NUCLEOTIDE SEQUENCE [LARGE SCALE GENOMIC DNA]</scope>
    <source>
        <strain evidence="12 13">M08DMB</strain>
    </source>
</reference>
<dbReference type="Pfam" id="PF00724">
    <property type="entry name" value="Oxidored_FMN"/>
    <property type="match status" value="1"/>
</dbReference>
<dbReference type="GO" id="GO:0046872">
    <property type="term" value="F:metal ion binding"/>
    <property type="evidence" value="ECO:0007669"/>
    <property type="project" value="UniProtKB-KW"/>
</dbReference>
<evidence type="ECO:0000313" key="12">
    <source>
        <dbReference type="EMBL" id="MPW27146.1"/>
    </source>
</evidence>
<keyword evidence="8" id="KW-0408">Iron</keyword>
<dbReference type="InterPro" id="IPR013785">
    <property type="entry name" value="Aldolase_TIM"/>
</dbReference>
<dbReference type="Gene3D" id="3.20.20.70">
    <property type="entry name" value="Aldolase class I"/>
    <property type="match status" value="1"/>
</dbReference>
<feature type="domain" description="NADH:flavin oxidoreductase/NADH oxidase N-terminal" evidence="10">
    <location>
        <begin position="8"/>
        <end position="350"/>
    </location>
</feature>
<evidence type="ECO:0000256" key="2">
    <source>
        <dbReference type="ARBA" id="ARBA00001966"/>
    </source>
</evidence>
<dbReference type="GO" id="GO:0051536">
    <property type="term" value="F:iron-sulfur cluster binding"/>
    <property type="evidence" value="ECO:0007669"/>
    <property type="project" value="UniProtKB-KW"/>
</dbReference>
<dbReference type="SUPFAM" id="SSF51395">
    <property type="entry name" value="FMN-linked oxidoreductases"/>
    <property type="match status" value="1"/>
</dbReference>
<evidence type="ECO:0000256" key="3">
    <source>
        <dbReference type="ARBA" id="ARBA00011048"/>
    </source>
</evidence>
<dbReference type="RefSeq" id="WP_152806582.1">
    <property type="nucleotide sequence ID" value="NZ_WHNX01000043.1"/>
</dbReference>
<dbReference type="SUPFAM" id="SSF51905">
    <property type="entry name" value="FAD/NAD(P)-binding domain"/>
    <property type="match status" value="1"/>
</dbReference>